<gene>
    <name evidence="2" type="ORF">Syun_031065</name>
</gene>
<evidence type="ECO:0000313" key="2">
    <source>
        <dbReference type="EMBL" id="KAK9081849.1"/>
    </source>
</evidence>
<dbReference type="AlphaFoldDB" id="A0AAP0E321"/>
<name>A0AAP0E321_9MAGN</name>
<dbReference type="Proteomes" id="UP001420932">
    <property type="component" value="Unassembled WGS sequence"/>
</dbReference>
<dbReference type="EMBL" id="JBBNAF010000045">
    <property type="protein sequence ID" value="KAK9081849.1"/>
    <property type="molecule type" value="Genomic_DNA"/>
</dbReference>
<evidence type="ECO:0000313" key="3">
    <source>
        <dbReference type="Proteomes" id="UP001420932"/>
    </source>
</evidence>
<comment type="caution">
    <text evidence="2">The sequence shown here is derived from an EMBL/GenBank/DDBJ whole genome shotgun (WGS) entry which is preliminary data.</text>
</comment>
<keyword evidence="1" id="KW-0812">Transmembrane</keyword>
<reference evidence="2 3" key="1">
    <citation type="submission" date="2024-01" db="EMBL/GenBank/DDBJ databases">
        <title>Genome assemblies of Stephania.</title>
        <authorList>
            <person name="Yang L."/>
        </authorList>
    </citation>
    <scope>NUCLEOTIDE SEQUENCE [LARGE SCALE GENOMIC DNA]</scope>
    <source>
        <strain evidence="2">YNDBR</strain>
        <tissue evidence="2">Leaf</tissue>
    </source>
</reference>
<protein>
    <submittedName>
        <fullName evidence="2">Uncharacterized protein</fullName>
    </submittedName>
</protein>
<evidence type="ECO:0000256" key="1">
    <source>
        <dbReference type="SAM" id="Phobius"/>
    </source>
</evidence>
<proteinExistence type="predicted"/>
<keyword evidence="1" id="KW-1133">Transmembrane helix</keyword>
<sequence length="62" mass="7151">MFLSWAFFKIFSSMLLKPLPLEGAFANLFFLSLLILEALMFLSMKQIISRSSSLKTWSREGD</sequence>
<keyword evidence="3" id="KW-1185">Reference proteome</keyword>
<accession>A0AAP0E321</accession>
<organism evidence="2 3">
    <name type="scientific">Stephania yunnanensis</name>
    <dbReference type="NCBI Taxonomy" id="152371"/>
    <lineage>
        <taxon>Eukaryota</taxon>
        <taxon>Viridiplantae</taxon>
        <taxon>Streptophyta</taxon>
        <taxon>Embryophyta</taxon>
        <taxon>Tracheophyta</taxon>
        <taxon>Spermatophyta</taxon>
        <taxon>Magnoliopsida</taxon>
        <taxon>Ranunculales</taxon>
        <taxon>Menispermaceae</taxon>
        <taxon>Menispermoideae</taxon>
        <taxon>Cissampelideae</taxon>
        <taxon>Stephania</taxon>
    </lineage>
</organism>
<keyword evidence="1" id="KW-0472">Membrane</keyword>
<feature type="transmembrane region" description="Helical" evidence="1">
    <location>
        <begin position="24"/>
        <end position="42"/>
    </location>
</feature>